<dbReference type="EMBL" id="GGEC01057325">
    <property type="protein sequence ID" value="MBX37809.1"/>
    <property type="molecule type" value="Transcribed_RNA"/>
</dbReference>
<accession>A0A2P2N5P4</accession>
<organism evidence="1">
    <name type="scientific">Rhizophora mucronata</name>
    <name type="common">Asiatic mangrove</name>
    <dbReference type="NCBI Taxonomy" id="61149"/>
    <lineage>
        <taxon>Eukaryota</taxon>
        <taxon>Viridiplantae</taxon>
        <taxon>Streptophyta</taxon>
        <taxon>Embryophyta</taxon>
        <taxon>Tracheophyta</taxon>
        <taxon>Spermatophyta</taxon>
        <taxon>Magnoliopsida</taxon>
        <taxon>eudicotyledons</taxon>
        <taxon>Gunneridae</taxon>
        <taxon>Pentapetalae</taxon>
        <taxon>rosids</taxon>
        <taxon>fabids</taxon>
        <taxon>Malpighiales</taxon>
        <taxon>Rhizophoraceae</taxon>
        <taxon>Rhizophora</taxon>
    </lineage>
</organism>
<name>A0A2P2N5P4_RHIMU</name>
<proteinExistence type="predicted"/>
<protein>
    <submittedName>
        <fullName evidence="1">Uncharacterized protein</fullName>
    </submittedName>
</protein>
<sequence>MMLTRKNLMFCLTWDVKQVLSWHLI</sequence>
<evidence type="ECO:0000313" key="1">
    <source>
        <dbReference type="EMBL" id="MBX37809.1"/>
    </source>
</evidence>
<reference evidence="1" key="1">
    <citation type="submission" date="2018-02" db="EMBL/GenBank/DDBJ databases">
        <title>Rhizophora mucronata_Transcriptome.</title>
        <authorList>
            <person name="Meera S.P."/>
            <person name="Sreeshan A."/>
            <person name="Augustine A."/>
        </authorList>
    </citation>
    <scope>NUCLEOTIDE SEQUENCE</scope>
    <source>
        <tissue evidence="1">Leaf</tissue>
    </source>
</reference>
<dbReference type="AlphaFoldDB" id="A0A2P2N5P4"/>